<feature type="transmembrane region" description="Helical" evidence="6">
    <location>
        <begin position="155"/>
        <end position="174"/>
    </location>
</feature>
<comment type="subcellular location">
    <subcellularLocation>
        <location evidence="1">Membrane</location>
        <topology evidence="1">Multi-pass membrane protein</topology>
    </subcellularLocation>
</comment>
<evidence type="ECO:0000313" key="8">
    <source>
        <dbReference type="Proteomes" id="UP000735205"/>
    </source>
</evidence>
<feature type="transmembrane region" description="Helical" evidence="6">
    <location>
        <begin position="262"/>
        <end position="286"/>
    </location>
</feature>
<dbReference type="RefSeq" id="WP_213793403.1">
    <property type="nucleotide sequence ID" value="NZ_JAAMFJ010000007.1"/>
</dbReference>
<gene>
    <name evidence="7" type="ORF">G6R28_06415</name>
</gene>
<evidence type="ECO:0000256" key="3">
    <source>
        <dbReference type="ARBA" id="ARBA00022692"/>
    </source>
</evidence>
<evidence type="ECO:0000256" key="6">
    <source>
        <dbReference type="SAM" id="Phobius"/>
    </source>
</evidence>
<keyword evidence="4 6" id="KW-1133">Transmembrane helix</keyword>
<keyword evidence="5 6" id="KW-0472">Membrane</keyword>
<dbReference type="PANTHER" id="PTHR43243">
    <property type="entry name" value="INNER MEMBRANE TRANSPORTER YGJI-RELATED"/>
    <property type="match status" value="1"/>
</dbReference>
<feature type="transmembrane region" description="Helical" evidence="6">
    <location>
        <begin position="359"/>
        <end position="376"/>
    </location>
</feature>
<feature type="transmembrane region" description="Helical" evidence="6">
    <location>
        <begin position="32"/>
        <end position="48"/>
    </location>
</feature>
<feature type="transmembrane region" description="Helical" evidence="6">
    <location>
        <begin position="443"/>
        <end position="459"/>
    </location>
</feature>
<comment type="caution">
    <text evidence="7">The sequence shown here is derived from an EMBL/GenBank/DDBJ whole genome shotgun (WGS) entry which is preliminary data.</text>
</comment>
<sequence>MNVLSRAFQKESVAGYLKKDGQMARVLSTKDLIGLGVGTVIGSGIFILPGHEAANNAGPAVAIAFLLAALFSGICGMAFAEFSSAMPVAGSAYSYGSVVYGEVIGWILGWSLILEYFLAVSAIATGFSAYLNSLLAQLGFALPQILRAGPDQGGFVNLLAVVVILIATFILFAGLSQSKKVENAGVVLKIAIILLFVIGGLFFIKPSNYADFYPKQFQTGLFGLGGITAATASIIFSFLGFDTIAAHAAEVKNPTKTMSRGILGTVLISSTLYTLFAIVLTGIVNYKKLGVDDPAAFALQTIKQTQFSVVITIGALIGMFTAILALIFASSRLAYSFGRDGLMPRGLGKVNSQHLPKNAIVLAVVVEAVLAGFIPLSTLTNLINIGTLTAFMFITFGVLFLRKRKDLAHDGFKMPFYPVLPALAAGLSLFLIIRLPILTLKLYAVWVALGLIWYFTYGIKHSAISNPKQ</sequence>
<proteinExistence type="predicted"/>
<name>A0ABS5QUM9_9LACO</name>
<dbReference type="Gene3D" id="1.20.1740.10">
    <property type="entry name" value="Amino acid/polyamine transporter I"/>
    <property type="match status" value="1"/>
</dbReference>
<feature type="transmembrane region" description="Helical" evidence="6">
    <location>
        <begin position="186"/>
        <end position="204"/>
    </location>
</feature>
<evidence type="ECO:0000256" key="4">
    <source>
        <dbReference type="ARBA" id="ARBA00022989"/>
    </source>
</evidence>
<dbReference type="PANTHER" id="PTHR43243:SF4">
    <property type="entry name" value="CATIONIC AMINO ACID TRANSPORTER 4"/>
    <property type="match status" value="1"/>
</dbReference>
<reference evidence="7 8" key="1">
    <citation type="submission" date="2020-02" db="EMBL/GenBank/DDBJ databases">
        <title>Fructobacillus sp. isolated from paper mulberry of Taiwan.</title>
        <authorList>
            <person name="Lin S.-T."/>
        </authorList>
    </citation>
    <scope>NUCLEOTIDE SEQUENCE [LARGE SCALE GENOMIC DNA]</scope>
    <source>
        <strain evidence="7 8">M1-21</strain>
    </source>
</reference>
<keyword evidence="3 6" id="KW-0812">Transmembrane</keyword>
<protein>
    <submittedName>
        <fullName evidence="7">Amino acid permease</fullName>
    </submittedName>
</protein>
<dbReference type="EMBL" id="JAAMFJ010000007">
    <property type="protein sequence ID" value="MBS9336855.1"/>
    <property type="molecule type" value="Genomic_DNA"/>
</dbReference>
<feature type="transmembrane region" description="Helical" evidence="6">
    <location>
        <begin position="306"/>
        <end position="329"/>
    </location>
</feature>
<keyword evidence="8" id="KW-1185">Reference proteome</keyword>
<keyword evidence="2" id="KW-0813">Transport</keyword>
<dbReference type="Pfam" id="PF13520">
    <property type="entry name" value="AA_permease_2"/>
    <property type="match status" value="1"/>
</dbReference>
<evidence type="ECO:0000313" key="7">
    <source>
        <dbReference type="EMBL" id="MBS9336855.1"/>
    </source>
</evidence>
<feature type="transmembrane region" description="Helical" evidence="6">
    <location>
        <begin position="414"/>
        <end position="437"/>
    </location>
</feature>
<evidence type="ECO:0000256" key="5">
    <source>
        <dbReference type="ARBA" id="ARBA00023136"/>
    </source>
</evidence>
<evidence type="ECO:0000256" key="2">
    <source>
        <dbReference type="ARBA" id="ARBA00022448"/>
    </source>
</evidence>
<feature type="transmembrane region" description="Helical" evidence="6">
    <location>
        <begin position="216"/>
        <end position="241"/>
    </location>
</feature>
<dbReference type="PIRSF" id="PIRSF006060">
    <property type="entry name" value="AA_transporter"/>
    <property type="match status" value="1"/>
</dbReference>
<dbReference type="InterPro" id="IPR002293">
    <property type="entry name" value="AA/rel_permease1"/>
</dbReference>
<evidence type="ECO:0000256" key="1">
    <source>
        <dbReference type="ARBA" id="ARBA00004141"/>
    </source>
</evidence>
<feature type="transmembrane region" description="Helical" evidence="6">
    <location>
        <begin position="60"/>
        <end position="80"/>
    </location>
</feature>
<organism evidence="7 8">
    <name type="scientific">Fructobacillus papyrifericola</name>
    <dbReference type="NCBI Taxonomy" id="2713172"/>
    <lineage>
        <taxon>Bacteria</taxon>
        <taxon>Bacillati</taxon>
        <taxon>Bacillota</taxon>
        <taxon>Bacilli</taxon>
        <taxon>Lactobacillales</taxon>
        <taxon>Lactobacillaceae</taxon>
        <taxon>Fructobacillus</taxon>
    </lineage>
</organism>
<accession>A0ABS5QUM9</accession>
<feature type="transmembrane region" description="Helical" evidence="6">
    <location>
        <begin position="382"/>
        <end position="402"/>
    </location>
</feature>
<dbReference type="Proteomes" id="UP000735205">
    <property type="component" value="Unassembled WGS sequence"/>
</dbReference>